<reference evidence="3" key="2">
    <citation type="submission" date="2011-02" db="EMBL/GenBank/DDBJ databases">
        <title>The complete genome of Desulfurobacterium thermolithotrophum DSM 11699.</title>
        <authorList>
            <consortium name="US DOE Joint Genome Institute (JGI-PGF)"/>
            <person name="Lucas S."/>
            <person name="Copeland A."/>
            <person name="Lapidus A."/>
            <person name="Bruce D."/>
            <person name="Goodwin L."/>
            <person name="Pitluck S."/>
            <person name="Kyrpides N."/>
            <person name="Mavromatis K."/>
            <person name="Pagani I."/>
            <person name="Ivanova N."/>
            <person name="Mikhailova N."/>
            <person name="Daligault H."/>
            <person name="Detter J.C."/>
            <person name="Tapia R."/>
            <person name="Han C."/>
            <person name="Land M."/>
            <person name="Hauser L."/>
            <person name="Markowitz V."/>
            <person name="Cheng J.-F."/>
            <person name="Hugenholtz P."/>
            <person name="Woyke T."/>
            <person name="Wu D."/>
            <person name="Spring S."/>
            <person name="Brambilla E."/>
            <person name="Klenk H.-P."/>
            <person name="Eisen J.A."/>
        </authorList>
    </citation>
    <scope>NUCLEOTIDE SEQUENCE [LARGE SCALE GENOMIC DNA]</scope>
    <source>
        <strain evidence="3">DSM 11699 / BSA</strain>
    </source>
</reference>
<evidence type="ECO:0000259" key="1">
    <source>
        <dbReference type="SMART" id="SM00905"/>
    </source>
</evidence>
<dbReference type="AlphaFoldDB" id="F0S078"/>
<dbReference type="SUPFAM" id="SSF55620">
    <property type="entry name" value="Tetrahydrobiopterin biosynthesis enzymes-like"/>
    <property type="match status" value="1"/>
</dbReference>
<dbReference type="Pfam" id="PF02152">
    <property type="entry name" value="FolB"/>
    <property type="match status" value="1"/>
</dbReference>
<feature type="domain" description="Dihydroneopterin aldolase/epimerase" evidence="1">
    <location>
        <begin position="6"/>
        <end position="107"/>
    </location>
</feature>
<dbReference type="InterPro" id="IPR043133">
    <property type="entry name" value="GTP-CH-I_C/QueF"/>
</dbReference>
<dbReference type="RefSeq" id="WP_013638709.1">
    <property type="nucleotide sequence ID" value="NC_015185.1"/>
</dbReference>
<dbReference type="Proteomes" id="UP000007102">
    <property type="component" value="Chromosome"/>
</dbReference>
<dbReference type="HOGENOM" id="CLU_2179629_0_0_0"/>
<gene>
    <name evidence="2" type="ordered locus">Dester_1120</name>
</gene>
<sequence>MIKRSVFIEGMKLHVKCGVFEEERKLGVQVLIDIRVESTEFVDYQELYELIFKTASEMQFTYLEDLGEILLNKVRKRWNPECIEIKMTKLSVPFQHSFSKAGVNLIWKR</sequence>
<dbReference type="Gene3D" id="3.30.1130.10">
    <property type="match status" value="1"/>
</dbReference>
<dbReference type="GO" id="GO:0004150">
    <property type="term" value="F:dihydroneopterin aldolase activity"/>
    <property type="evidence" value="ECO:0007669"/>
    <property type="project" value="InterPro"/>
</dbReference>
<proteinExistence type="predicted"/>
<dbReference type="InParanoid" id="F0S078"/>
<dbReference type="OrthoDB" id="9808041at2"/>
<dbReference type="GO" id="GO:0006760">
    <property type="term" value="P:folic acid-containing compound metabolic process"/>
    <property type="evidence" value="ECO:0007669"/>
    <property type="project" value="InterPro"/>
</dbReference>
<dbReference type="EMBL" id="CP002543">
    <property type="protein sequence ID" value="ADY73757.1"/>
    <property type="molecule type" value="Genomic_DNA"/>
</dbReference>
<reference evidence="2 3" key="1">
    <citation type="journal article" date="2011" name="Stand. Genomic Sci.">
        <title>Complete genome sequence of the thermophilic sulfur-reducer Desulfurobacterium thermolithotrophum type strain (BSA(T)) from a deep-sea hydrothermal vent.</title>
        <authorList>
            <person name="Goker M."/>
            <person name="Daligault H."/>
            <person name="Mwirichia R."/>
            <person name="Lapidus A."/>
            <person name="Lucas S."/>
            <person name="Deshpande S."/>
            <person name="Pagani I."/>
            <person name="Tapia R."/>
            <person name="Cheng J.F."/>
            <person name="Goodwin L."/>
            <person name="Pitluck S."/>
            <person name="Liolios K."/>
            <person name="Ivanova N."/>
            <person name="Mavromatis K."/>
            <person name="Mikhailova N."/>
            <person name="Pati A."/>
            <person name="Chen A."/>
            <person name="Palaniappan K."/>
            <person name="Han C."/>
            <person name="Land M."/>
            <person name="Hauser L."/>
            <person name="Pan C."/>
            <person name="Brambilla E.M."/>
            <person name="Rohde M."/>
            <person name="Spring S."/>
            <person name="Sikorski J."/>
            <person name="Wirth R."/>
            <person name="Detter J.C."/>
            <person name="Woyke T."/>
            <person name="Bristow J."/>
            <person name="Eisen J.A."/>
            <person name="Markowitz V."/>
            <person name="Hugenholtz P."/>
            <person name="Kyrpides N.C."/>
            <person name="Klenk H.P."/>
        </authorList>
    </citation>
    <scope>NUCLEOTIDE SEQUENCE [LARGE SCALE GENOMIC DNA]</scope>
    <source>
        <strain evidence="3">DSM 11699 / BSA</strain>
    </source>
</reference>
<accession>F0S078</accession>
<dbReference type="eggNOG" id="COG1539">
    <property type="taxonomic scope" value="Bacteria"/>
</dbReference>
<evidence type="ECO:0000313" key="3">
    <source>
        <dbReference type="Proteomes" id="UP000007102"/>
    </source>
</evidence>
<dbReference type="NCBIfam" id="TIGR00526">
    <property type="entry name" value="folB_dom"/>
    <property type="match status" value="1"/>
</dbReference>
<name>F0S078_DESTD</name>
<organism evidence="2 3">
    <name type="scientific">Desulfurobacterium thermolithotrophum (strain DSM 11699 / BSA)</name>
    <dbReference type="NCBI Taxonomy" id="868864"/>
    <lineage>
        <taxon>Bacteria</taxon>
        <taxon>Pseudomonadati</taxon>
        <taxon>Aquificota</taxon>
        <taxon>Aquificia</taxon>
        <taxon>Desulfurobacteriales</taxon>
        <taxon>Desulfurobacteriaceae</taxon>
        <taxon>Desulfurobacterium</taxon>
    </lineage>
</organism>
<dbReference type="STRING" id="868864.Dester_1120"/>
<protein>
    <submittedName>
        <fullName evidence="2">Dihydroneopterin aldolase</fullName>
    </submittedName>
</protein>
<dbReference type="SMART" id="SM00905">
    <property type="entry name" value="FolB"/>
    <property type="match status" value="1"/>
</dbReference>
<evidence type="ECO:0000313" key="2">
    <source>
        <dbReference type="EMBL" id="ADY73757.1"/>
    </source>
</evidence>
<dbReference type="KEGG" id="dte:Dester_1120"/>
<dbReference type="InterPro" id="IPR006157">
    <property type="entry name" value="FolB_dom"/>
</dbReference>
<keyword evidence="3" id="KW-1185">Reference proteome</keyword>